<dbReference type="EMBL" id="JBHTJG010000012">
    <property type="protein sequence ID" value="MFD0948340.1"/>
    <property type="molecule type" value="Genomic_DNA"/>
</dbReference>
<sequence>MAPEAGTDVGIAGRERLAIGADRAIPHRDDRIGRSSNSAPTSGRSMPGCCTACAVSPALCPAMRRPRACRCRVSIAWIAYAPRSRFARFPWLGTVIALSSIE</sequence>
<accession>A0ABW3HCB7</accession>
<organism evidence="1 2">
    <name type="scientific">Sphingomonas canadensis</name>
    <dbReference type="NCBI Taxonomy" id="1219257"/>
    <lineage>
        <taxon>Bacteria</taxon>
        <taxon>Pseudomonadati</taxon>
        <taxon>Pseudomonadota</taxon>
        <taxon>Alphaproteobacteria</taxon>
        <taxon>Sphingomonadales</taxon>
        <taxon>Sphingomonadaceae</taxon>
        <taxon>Sphingomonas</taxon>
    </lineage>
</organism>
<reference evidence="2" key="1">
    <citation type="journal article" date="2019" name="Int. J. Syst. Evol. Microbiol.">
        <title>The Global Catalogue of Microorganisms (GCM) 10K type strain sequencing project: providing services to taxonomists for standard genome sequencing and annotation.</title>
        <authorList>
            <consortium name="The Broad Institute Genomics Platform"/>
            <consortium name="The Broad Institute Genome Sequencing Center for Infectious Disease"/>
            <person name="Wu L."/>
            <person name="Ma J."/>
        </authorList>
    </citation>
    <scope>NUCLEOTIDE SEQUENCE [LARGE SCALE GENOMIC DNA]</scope>
    <source>
        <strain evidence="2">CCUG 62982</strain>
    </source>
</reference>
<evidence type="ECO:0000313" key="2">
    <source>
        <dbReference type="Proteomes" id="UP001596977"/>
    </source>
</evidence>
<gene>
    <name evidence="1" type="ORF">ACFQ1E_18525</name>
</gene>
<proteinExistence type="predicted"/>
<keyword evidence="2" id="KW-1185">Reference proteome</keyword>
<dbReference type="RefSeq" id="WP_264946330.1">
    <property type="nucleotide sequence ID" value="NZ_JAPDRA010000012.1"/>
</dbReference>
<evidence type="ECO:0000313" key="1">
    <source>
        <dbReference type="EMBL" id="MFD0948340.1"/>
    </source>
</evidence>
<dbReference type="Proteomes" id="UP001596977">
    <property type="component" value="Unassembled WGS sequence"/>
</dbReference>
<protein>
    <submittedName>
        <fullName evidence="1">Uncharacterized protein</fullName>
    </submittedName>
</protein>
<name>A0ABW3HCB7_9SPHN</name>
<comment type="caution">
    <text evidence="1">The sequence shown here is derived from an EMBL/GenBank/DDBJ whole genome shotgun (WGS) entry which is preliminary data.</text>
</comment>